<comment type="caution">
    <text evidence="13">The sequence shown here is derived from an EMBL/GenBank/DDBJ whole genome shotgun (WGS) entry which is preliminary data.</text>
</comment>
<dbReference type="CDD" id="cd00140">
    <property type="entry name" value="beta_clamp"/>
    <property type="match status" value="1"/>
</dbReference>
<evidence type="ECO:0000256" key="5">
    <source>
        <dbReference type="ARBA" id="ARBA00022695"/>
    </source>
</evidence>
<feature type="domain" description="DNA polymerase III beta sliding clamp C-terminal" evidence="12">
    <location>
        <begin position="246"/>
        <end position="368"/>
    </location>
</feature>
<dbReference type="PANTHER" id="PTHR30478">
    <property type="entry name" value="DNA POLYMERASE III SUBUNIT BETA"/>
    <property type="match status" value="1"/>
</dbReference>
<evidence type="ECO:0000256" key="7">
    <source>
        <dbReference type="ARBA" id="ARBA00022932"/>
    </source>
</evidence>
<dbReference type="SMART" id="SM00480">
    <property type="entry name" value="POL3Bc"/>
    <property type="match status" value="1"/>
</dbReference>
<keyword evidence="4 9" id="KW-0808">Transferase</keyword>
<dbReference type="InterPro" id="IPR022634">
    <property type="entry name" value="DNA_polIII_beta_N"/>
</dbReference>
<keyword evidence="6 9" id="KW-0235">DNA replication</keyword>
<evidence type="ECO:0000313" key="14">
    <source>
        <dbReference type="Proteomes" id="UP000178869"/>
    </source>
</evidence>
<comment type="subcellular location">
    <subcellularLocation>
        <location evidence="1 9">Cytoplasm</location>
    </subcellularLocation>
</comment>
<reference evidence="13 14" key="1">
    <citation type="journal article" date="2016" name="Nat. Commun.">
        <title>Thousands of microbial genomes shed light on interconnected biogeochemical processes in an aquifer system.</title>
        <authorList>
            <person name="Anantharaman K."/>
            <person name="Brown C.T."/>
            <person name="Hug L.A."/>
            <person name="Sharon I."/>
            <person name="Castelle C.J."/>
            <person name="Probst A.J."/>
            <person name="Thomas B.C."/>
            <person name="Singh A."/>
            <person name="Wilkins M.J."/>
            <person name="Karaoz U."/>
            <person name="Brodie E.L."/>
            <person name="Williams K.H."/>
            <person name="Hubbard S.S."/>
            <person name="Banfield J.F."/>
        </authorList>
    </citation>
    <scope>NUCLEOTIDE SEQUENCE [LARGE SCALE GENOMIC DNA]</scope>
</reference>
<dbReference type="Pfam" id="PF02767">
    <property type="entry name" value="DNA_pol3_beta_2"/>
    <property type="match status" value="1"/>
</dbReference>
<organism evidence="13 14">
    <name type="scientific">Candidatus Terrybacteria bacterium RIFCSPHIGHO2_01_FULL_43_35</name>
    <dbReference type="NCBI Taxonomy" id="1802361"/>
    <lineage>
        <taxon>Bacteria</taxon>
        <taxon>Candidatus Terryibacteriota</taxon>
    </lineage>
</organism>
<dbReference type="GO" id="GO:0008408">
    <property type="term" value="F:3'-5' exonuclease activity"/>
    <property type="evidence" value="ECO:0007669"/>
    <property type="project" value="InterPro"/>
</dbReference>
<dbReference type="InterPro" id="IPR022637">
    <property type="entry name" value="DNA_polIII_beta_cen"/>
</dbReference>
<dbReference type="Gene3D" id="3.70.10.10">
    <property type="match status" value="1"/>
</dbReference>
<dbReference type="Pfam" id="PF02768">
    <property type="entry name" value="DNA_pol3_beta_3"/>
    <property type="match status" value="1"/>
</dbReference>
<evidence type="ECO:0000313" key="13">
    <source>
        <dbReference type="EMBL" id="OHA46662.1"/>
    </source>
</evidence>
<dbReference type="GO" id="GO:0009360">
    <property type="term" value="C:DNA polymerase III complex"/>
    <property type="evidence" value="ECO:0007669"/>
    <property type="project" value="InterPro"/>
</dbReference>
<protein>
    <recommendedName>
        <fullName evidence="9">Beta sliding clamp</fullName>
    </recommendedName>
</protein>
<keyword evidence="5 9" id="KW-0548">Nucleotidyltransferase</keyword>
<evidence type="ECO:0000256" key="2">
    <source>
        <dbReference type="ARBA" id="ARBA00010752"/>
    </source>
</evidence>
<evidence type="ECO:0000259" key="12">
    <source>
        <dbReference type="Pfam" id="PF02768"/>
    </source>
</evidence>
<evidence type="ECO:0000256" key="4">
    <source>
        <dbReference type="ARBA" id="ARBA00022679"/>
    </source>
</evidence>
<accession>A0A1G2PGE4</accession>
<evidence type="ECO:0000256" key="8">
    <source>
        <dbReference type="ARBA" id="ARBA00023125"/>
    </source>
</evidence>
<comment type="similarity">
    <text evidence="2 9">Belongs to the beta sliding clamp family.</text>
</comment>
<dbReference type="PIRSF" id="PIRSF000804">
    <property type="entry name" value="DNA_pol_III_b"/>
    <property type="match status" value="1"/>
</dbReference>
<gene>
    <name evidence="13" type="ORF">A2828_02040</name>
</gene>
<dbReference type="GO" id="GO:0006271">
    <property type="term" value="P:DNA strand elongation involved in DNA replication"/>
    <property type="evidence" value="ECO:0007669"/>
    <property type="project" value="TreeGrafter"/>
</dbReference>
<evidence type="ECO:0000256" key="6">
    <source>
        <dbReference type="ARBA" id="ARBA00022705"/>
    </source>
</evidence>
<evidence type="ECO:0000256" key="9">
    <source>
        <dbReference type="PIRNR" id="PIRNR000804"/>
    </source>
</evidence>
<dbReference type="SUPFAM" id="SSF55979">
    <property type="entry name" value="DNA clamp"/>
    <property type="match status" value="3"/>
</dbReference>
<dbReference type="GO" id="GO:0003677">
    <property type="term" value="F:DNA binding"/>
    <property type="evidence" value="ECO:0007669"/>
    <property type="project" value="UniProtKB-UniRule"/>
</dbReference>
<evidence type="ECO:0000259" key="10">
    <source>
        <dbReference type="Pfam" id="PF00712"/>
    </source>
</evidence>
<feature type="domain" description="DNA polymerase III beta sliding clamp central" evidence="11">
    <location>
        <begin position="146"/>
        <end position="244"/>
    </location>
</feature>
<dbReference type="Gene3D" id="3.10.150.10">
    <property type="entry name" value="DNA Polymerase III, subunit A, domain 2"/>
    <property type="match status" value="1"/>
</dbReference>
<dbReference type="InterPro" id="IPR046938">
    <property type="entry name" value="DNA_clamp_sf"/>
</dbReference>
<dbReference type="GO" id="GO:0003887">
    <property type="term" value="F:DNA-directed DNA polymerase activity"/>
    <property type="evidence" value="ECO:0007669"/>
    <property type="project" value="UniProtKB-UniRule"/>
</dbReference>
<dbReference type="Pfam" id="PF00712">
    <property type="entry name" value="DNA_pol3_beta"/>
    <property type="match status" value="1"/>
</dbReference>
<feature type="domain" description="DNA polymerase III beta sliding clamp N-terminal" evidence="10">
    <location>
        <begin position="1"/>
        <end position="120"/>
    </location>
</feature>
<sequence length="370" mass="41803">MDITCLPEHFREGLRVVERIWNKHATLPILQNILIKTEDSGLSFQSTNLELGAFTIVPAKIKTKGSVAVPAKILSDVSSTFANEPIHLYTTKQTLFLYIENGALNFKIKHEDGDEFPLLPKINEENQNEIEKSSLLSNLQSLLPLIAVSESRPEISGLFLDFSNGNLTLVATDTFRLGERKIDINKEQKEGQYIIPLQCAQEIIRIFSAVQESKINFLLDKNHIEIRAGKTSLVSRLIDGNYPNYKHIIPQETKTTFVVAREVFLNQVRAANILTSRLNDIHLSFKTEAKTIEIKSEDPNKGVLETKVETKSAKGESVNAVFNSKYLIDGLEGFKDENITFYLCGENKPGMIRPEKEENKQLYLLMPIKL</sequence>
<dbReference type="GO" id="GO:0005737">
    <property type="term" value="C:cytoplasm"/>
    <property type="evidence" value="ECO:0007669"/>
    <property type="project" value="UniProtKB-SubCell"/>
</dbReference>
<keyword evidence="3 9" id="KW-0963">Cytoplasm</keyword>
<keyword evidence="8" id="KW-0238">DNA-binding</keyword>
<dbReference type="Proteomes" id="UP000178869">
    <property type="component" value="Unassembled WGS sequence"/>
</dbReference>
<dbReference type="EMBL" id="MHSR01000013">
    <property type="protein sequence ID" value="OHA46662.1"/>
    <property type="molecule type" value="Genomic_DNA"/>
</dbReference>
<evidence type="ECO:0000256" key="1">
    <source>
        <dbReference type="ARBA" id="ARBA00004496"/>
    </source>
</evidence>
<keyword evidence="7 9" id="KW-0239">DNA-directed DNA polymerase</keyword>
<dbReference type="PANTHER" id="PTHR30478:SF0">
    <property type="entry name" value="BETA SLIDING CLAMP"/>
    <property type="match status" value="1"/>
</dbReference>
<dbReference type="AlphaFoldDB" id="A0A1G2PGE4"/>
<dbReference type="InterPro" id="IPR022635">
    <property type="entry name" value="DNA_polIII_beta_C"/>
</dbReference>
<dbReference type="NCBIfam" id="TIGR00663">
    <property type="entry name" value="dnan"/>
    <property type="match status" value="1"/>
</dbReference>
<comment type="subunit">
    <text evidence="9">Forms a ring-shaped head-to-tail homodimer around DNA.</text>
</comment>
<comment type="function">
    <text evidence="9">Confers DNA tethering and processivity to DNA polymerases and other proteins. Acts as a clamp, forming a ring around DNA (a reaction catalyzed by the clamp-loading complex) which diffuses in an ATP-independent manner freely and bidirectionally along dsDNA. Initially characterized for its ability to contact the catalytic subunit of DNA polymerase III (Pol III), a complex, multichain enzyme responsible for most of the replicative synthesis in bacteria; Pol III exhibits 3'-5' exonuclease proofreading activity. The beta chain is required for initiation of replication as well as for processivity of DNA replication.</text>
</comment>
<proteinExistence type="inferred from homology"/>
<evidence type="ECO:0000256" key="3">
    <source>
        <dbReference type="ARBA" id="ARBA00022490"/>
    </source>
</evidence>
<name>A0A1G2PGE4_9BACT</name>
<dbReference type="InterPro" id="IPR001001">
    <property type="entry name" value="DNA_polIII_beta"/>
</dbReference>
<evidence type="ECO:0000259" key="11">
    <source>
        <dbReference type="Pfam" id="PF02767"/>
    </source>
</evidence>